<comment type="caution">
    <text evidence="5">The sequence shown here is derived from an EMBL/GenBank/DDBJ whole genome shotgun (WGS) entry which is preliminary data.</text>
</comment>
<keyword evidence="6" id="KW-1185">Reference proteome</keyword>
<dbReference type="EMBL" id="JOJR01011701">
    <property type="protein sequence ID" value="RCN25479.1"/>
    <property type="molecule type" value="Genomic_DNA"/>
</dbReference>
<dbReference type="GO" id="GO:0042302">
    <property type="term" value="F:structural constituent of cuticle"/>
    <property type="evidence" value="ECO:0007669"/>
    <property type="project" value="InterPro"/>
</dbReference>
<feature type="non-terminal residue" evidence="5">
    <location>
        <position position="251"/>
    </location>
</feature>
<evidence type="ECO:0000313" key="6">
    <source>
        <dbReference type="Proteomes" id="UP000252519"/>
    </source>
</evidence>
<evidence type="ECO:0000259" key="4">
    <source>
        <dbReference type="SMART" id="SM01088"/>
    </source>
</evidence>
<organism evidence="5 6">
    <name type="scientific">Ancylostoma caninum</name>
    <name type="common">Dog hookworm</name>
    <dbReference type="NCBI Taxonomy" id="29170"/>
    <lineage>
        <taxon>Eukaryota</taxon>
        <taxon>Metazoa</taxon>
        <taxon>Ecdysozoa</taxon>
        <taxon>Nematoda</taxon>
        <taxon>Chromadorea</taxon>
        <taxon>Rhabditida</taxon>
        <taxon>Rhabditina</taxon>
        <taxon>Rhabditomorpha</taxon>
        <taxon>Strongyloidea</taxon>
        <taxon>Ancylostomatidae</taxon>
        <taxon>Ancylostomatinae</taxon>
        <taxon>Ancylostoma</taxon>
    </lineage>
</organism>
<evidence type="ECO:0000256" key="1">
    <source>
        <dbReference type="ARBA" id="ARBA00022737"/>
    </source>
</evidence>
<feature type="domain" description="Nematode cuticle collagen N-terminal" evidence="4">
    <location>
        <begin position="3"/>
        <end position="73"/>
    </location>
</feature>
<feature type="compositionally biased region" description="Pro residues" evidence="2">
    <location>
        <begin position="117"/>
        <end position="127"/>
    </location>
</feature>
<name>A0A368F388_ANCCA</name>
<dbReference type="Pfam" id="PF01391">
    <property type="entry name" value="Collagen"/>
    <property type="match status" value="1"/>
</dbReference>
<keyword evidence="3" id="KW-0472">Membrane</keyword>
<feature type="compositionally biased region" description="Pro residues" evidence="2">
    <location>
        <begin position="181"/>
        <end position="194"/>
    </location>
</feature>
<keyword evidence="5" id="KW-0176">Collagen</keyword>
<evidence type="ECO:0000256" key="2">
    <source>
        <dbReference type="SAM" id="MobiDB-lite"/>
    </source>
</evidence>
<feature type="transmembrane region" description="Helical" evidence="3">
    <location>
        <begin position="6"/>
        <end position="27"/>
    </location>
</feature>
<feature type="compositionally biased region" description="Pro residues" evidence="2">
    <location>
        <begin position="233"/>
        <end position="244"/>
    </location>
</feature>
<keyword evidence="3" id="KW-0812">Transmembrane</keyword>
<dbReference type="Proteomes" id="UP000252519">
    <property type="component" value="Unassembled WGS sequence"/>
</dbReference>
<dbReference type="Pfam" id="PF01484">
    <property type="entry name" value="Col_cuticle_N"/>
    <property type="match status" value="1"/>
</dbReference>
<protein>
    <submittedName>
        <fullName evidence="5">Nematode cuticle collagen domain protein</fullName>
    </submittedName>
</protein>
<feature type="region of interest" description="Disordered" evidence="2">
    <location>
        <begin position="115"/>
        <end position="251"/>
    </location>
</feature>
<evidence type="ECO:0000256" key="3">
    <source>
        <dbReference type="SAM" id="Phobius"/>
    </source>
</evidence>
<sequence length="251" mass="25216">MCKVIIVGSVATLAFVICSLVTMVSLLKEIADLQMEVEVGMDEFKVSNFAFSSNAFRKIRHFKGISEDTWTRIISKHIHPTGSSEAPADFVTLFGRRPRAAGFPDRCNCGPKSANCPPGPPGPPGPKGIPGEPGRDGEDGRPGAPGVAVAVTHDIPGGCITCPAGPPGPRGEAGEQGPAGPAGPPGHRGPPGAPGPMGEPGAEGDEGPAGLPGRPGPPGPPGEPGTQYSPGMPGHPGPQGPRGPPGEQGQA</sequence>
<dbReference type="SMART" id="SM01088">
    <property type="entry name" value="Col_cuticle_N"/>
    <property type="match status" value="1"/>
</dbReference>
<dbReference type="InterPro" id="IPR008160">
    <property type="entry name" value="Collagen"/>
</dbReference>
<dbReference type="GO" id="GO:0005581">
    <property type="term" value="C:collagen trimer"/>
    <property type="evidence" value="ECO:0007669"/>
    <property type="project" value="UniProtKB-KW"/>
</dbReference>
<dbReference type="PANTHER" id="PTHR24637:SF377">
    <property type="entry name" value="COLLAGEN TYPE IX ALPHA 1 CHAIN"/>
    <property type="match status" value="1"/>
</dbReference>
<keyword evidence="1" id="KW-0677">Repeat</keyword>
<dbReference type="OrthoDB" id="5877755at2759"/>
<feature type="compositionally biased region" description="Pro residues" evidence="2">
    <location>
        <begin position="214"/>
        <end position="223"/>
    </location>
</feature>
<keyword evidence="3" id="KW-1133">Transmembrane helix</keyword>
<dbReference type="InterPro" id="IPR002486">
    <property type="entry name" value="Col_cuticle_N"/>
</dbReference>
<dbReference type="PANTHER" id="PTHR24637">
    <property type="entry name" value="COLLAGEN"/>
    <property type="match status" value="1"/>
</dbReference>
<dbReference type="STRING" id="29170.A0A368F388"/>
<evidence type="ECO:0000313" key="5">
    <source>
        <dbReference type="EMBL" id="RCN25479.1"/>
    </source>
</evidence>
<reference evidence="5 6" key="1">
    <citation type="submission" date="2014-10" db="EMBL/GenBank/DDBJ databases">
        <title>Draft genome of the hookworm Ancylostoma caninum.</title>
        <authorList>
            <person name="Mitreva M."/>
        </authorList>
    </citation>
    <scope>NUCLEOTIDE SEQUENCE [LARGE SCALE GENOMIC DNA]</scope>
    <source>
        <strain evidence="5 6">Baltimore</strain>
    </source>
</reference>
<gene>
    <name evidence="5" type="ORF">ANCCAN_28808</name>
</gene>
<dbReference type="AlphaFoldDB" id="A0A368F388"/>
<accession>A0A368F388</accession>
<proteinExistence type="predicted"/>